<evidence type="ECO:0000313" key="4">
    <source>
        <dbReference type="Proteomes" id="UP000679950"/>
    </source>
</evidence>
<gene>
    <name evidence="3" type="ORF">J8TS2_38480</name>
</gene>
<organism evidence="3 4">
    <name type="scientific">Lederbergia ruris</name>
    <dbReference type="NCBI Taxonomy" id="217495"/>
    <lineage>
        <taxon>Bacteria</taxon>
        <taxon>Bacillati</taxon>
        <taxon>Bacillota</taxon>
        <taxon>Bacilli</taxon>
        <taxon>Bacillales</taxon>
        <taxon>Bacillaceae</taxon>
        <taxon>Lederbergia</taxon>
    </lineage>
</organism>
<feature type="domain" description="BD-FAE-like" evidence="2">
    <location>
        <begin position="19"/>
        <end position="213"/>
    </location>
</feature>
<keyword evidence="1" id="KW-0378">Hydrolase</keyword>
<dbReference type="RefSeq" id="WP_158324067.1">
    <property type="nucleotide sequence ID" value="NZ_BORB01000048.1"/>
</dbReference>
<evidence type="ECO:0000259" key="2">
    <source>
        <dbReference type="Pfam" id="PF20434"/>
    </source>
</evidence>
<sequence length="281" mass="31394">MNVKEYKDIAYGSYERNKLDAYILENDGKPTPVLIFFHGGGYVGGDKSNFLTRDLMDECLQAGISVVTCNYRFITTDPFPAPMRDGTRAIQFVRSQAEEWGIDAHLIATSGSSAGGHIALWNALNGDLAKPASSDPIERVPSNVSAFIGFGTQVSKDQRFYEDIYNGPHIQPNIALFYGIPSTDELYHPNILRIAEKASAINYMSAAAPPAFMTYDYAFDQPYIPADAPVGEVIHHPIHGFMLKKKYDEYGIPFVFRHASDPVRPGEMVQFLWNSFHKNKQ</sequence>
<dbReference type="InterPro" id="IPR049492">
    <property type="entry name" value="BD-FAE-like_dom"/>
</dbReference>
<proteinExistence type="predicted"/>
<dbReference type="Gene3D" id="3.40.50.1820">
    <property type="entry name" value="alpha/beta hydrolase"/>
    <property type="match status" value="1"/>
</dbReference>
<dbReference type="SUPFAM" id="SSF53474">
    <property type="entry name" value="alpha/beta-Hydrolases"/>
    <property type="match status" value="1"/>
</dbReference>
<dbReference type="Pfam" id="PF20434">
    <property type="entry name" value="BD-FAE"/>
    <property type="match status" value="1"/>
</dbReference>
<dbReference type="PANTHER" id="PTHR48081">
    <property type="entry name" value="AB HYDROLASE SUPERFAMILY PROTEIN C4A8.06C"/>
    <property type="match status" value="1"/>
</dbReference>
<evidence type="ECO:0000256" key="1">
    <source>
        <dbReference type="ARBA" id="ARBA00022801"/>
    </source>
</evidence>
<comment type="caution">
    <text evidence="3">The sequence shown here is derived from an EMBL/GenBank/DDBJ whole genome shotgun (WGS) entry which is preliminary data.</text>
</comment>
<dbReference type="Proteomes" id="UP000679950">
    <property type="component" value="Unassembled WGS sequence"/>
</dbReference>
<name>A0ABQ4KQV8_9BACI</name>
<dbReference type="InterPro" id="IPR029058">
    <property type="entry name" value="AB_hydrolase_fold"/>
</dbReference>
<keyword evidence="4" id="KW-1185">Reference proteome</keyword>
<evidence type="ECO:0000313" key="3">
    <source>
        <dbReference type="EMBL" id="GIN59529.1"/>
    </source>
</evidence>
<protein>
    <recommendedName>
        <fullName evidence="2">BD-FAE-like domain-containing protein</fullName>
    </recommendedName>
</protein>
<accession>A0ABQ4KQV8</accession>
<reference evidence="3 4" key="1">
    <citation type="submission" date="2021-03" db="EMBL/GenBank/DDBJ databases">
        <title>Antimicrobial resistance genes in bacteria isolated from Japanese honey, and their potential for conferring macrolide and lincosamide resistance in the American foulbrood pathogen Paenibacillus larvae.</title>
        <authorList>
            <person name="Okamoto M."/>
            <person name="Kumagai M."/>
            <person name="Kanamori H."/>
            <person name="Takamatsu D."/>
        </authorList>
    </citation>
    <scope>NUCLEOTIDE SEQUENCE [LARGE SCALE GENOMIC DNA]</scope>
    <source>
        <strain evidence="3 4">J8TS2</strain>
    </source>
</reference>
<dbReference type="InterPro" id="IPR050300">
    <property type="entry name" value="GDXG_lipolytic_enzyme"/>
</dbReference>
<dbReference type="EMBL" id="BORB01000048">
    <property type="protein sequence ID" value="GIN59529.1"/>
    <property type="molecule type" value="Genomic_DNA"/>
</dbReference>